<accession>A0A4Y7PKQ6</accession>
<organism evidence="5 6">
    <name type="scientific">Rickenella mellea</name>
    <dbReference type="NCBI Taxonomy" id="50990"/>
    <lineage>
        <taxon>Eukaryota</taxon>
        <taxon>Fungi</taxon>
        <taxon>Dikarya</taxon>
        <taxon>Basidiomycota</taxon>
        <taxon>Agaricomycotina</taxon>
        <taxon>Agaricomycetes</taxon>
        <taxon>Hymenochaetales</taxon>
        <taxon>Rickenellaceae</taxon>
        <taxon>Rickenella</taxon>
    </lineage>
</organism>
<dbReference type="Pfam" id="PF08240">
    <property type="entry name" value="ADH_N"/>
    <property type="match status" value="1"/>
</dbReference>
<gene>
    <name evidence="5" type="ORF">BD410DRAFT_853555</name>
</gene>
<dbReference type="InterPro" id="IPR011032">
    <property type="entry name" value="GroES-like_sf"/>
</dbReference>
<keyword evidence="3" id="KW-0862">Zinc</keyword>
<dbReference type="VEuPathDB" id="FungiDB:BD410DRAFT_853555"/>
<dbReference type="Gene3D" id="3.40.50.720">
    <property type="entry name" value="NAD(P)-binding Rossmann-like Domain"/>
    <property type="match status" value="2"/>
</dbReference>
<dbReference type="EMBL" id="ML170270">
    <property type="protein sequence ID" value="TDL15571.1"/>
    <property type="molecule type" value="Genomic_DNA"/>
</dbReference>
<feature type="domain" description="Alcohol dehydrogenase-like N-terminal" evidence="4">
    <location>
        <begin position="35"/>
        <end position="158"/>
    </location>
</feature>
<sequence length="450" mass="47694">MAESLPSEHKAVRLHPNGERRIRVETIPAPRIEHPDDAIVKVKLAGLCGSDLHAYRGHEVIDQVITTGHEFVGEVVALGASFAPEATAKNRPPLYATLKVGDKVVSPFTSSCAECNFCRLGFTSRCANSLLFGSVLLEGGQAQYVRVPRAGGTLFPIPPHTSIPHAPTAEQLTSLADPSLLLLADILPTGVFAAIQTLQHPKVLPVITGRPFPLGSMSVLPAGEIIAQRIQSGGVGVELLEEDKILNLAIVGLGPVGICALISLLDLLALNKTSYNITAIDLLAARRAKASAIYRSLPDSARGSGHFAVCGTDEAEATVAAQTKGTNGEGIPGCHAVLEIVGNNSALTLAHTLLRPFGALISVGVHQTPPVPFIGRALYAKNTALEFGRCPVRAVFPLAAELLLRRQDVFGKVGGDEALVDRVVGIDDAEEAFTRFEKGEWGKVIFDPWK</sequence>
<dbReference type="Gene3D" id="3.90.180.10">
    <property type="entry name" value="Medium-chain alcohol dehydrogenases, catalytic domain"/>
    <property type="match status" value="1"/>
</dbReference>
<dbReference type="OrthoDB" id="3941538at2759"/>
<protein>
    <submittedName>
        <fullName evidence="5">Alcohol dehydrogenase</fullName>
    </submittedName>
</protein>
<evidence type="ECO:0000313" key="6">
    <source>
        <dbReference type="Proteomes" id="UP000294933"/>
    </source>
</evidence>
<dbReference type="InterPro" id="IPR013154">
    <property type="entry name" value="ADH-like_N"/>
</dbReference>
<dbReference type="STRING" id="50990.A0A4Y7PKQ6"/>
<evidence type="ECO:0000256" key="3">
    <source>
        <dbReference type="ARBA" id="ARBA00022833"/>
    </source>
</evidence>
<dbReference type="AlphaFoldDB" id="A0A4Y7PKQ6"/>
<proteinExistence type="predicted"/>
<dbReference type="InterPro" id="IPR036291">
    <property type="entry name" value="NAD(P)-bd_dom_sf"/>
</dbReference>
<name>A0A4Y7PKQ6_9AGAM</name>
<dbReference type="PANTHER" id="PTHR42813:SF2">
    <property type="entry name" value="DEHYDROGENASE, ZINC-CONTAINING, PUTATIVE (AFU_ORTHOLOGUE AFUA_2G02810)-RELATED"/>
    <property type="match status" value="1"/>
</dbReference>
<dbReference type="PANTHER" id="PTHR42813">
    <property type="entry name" value="ZINC-TYPE ALCOHOL DEHYDROGENASE-LIKE"/>
    <property type="match status" value="1"/>
</dbReference>
<evidence type="ECO:0000256" key="2">
    <source>
        <dbReference type="ARBA" id="ARBA00022723"/>
    </source>
</evidence>
<keyword evidence="2" id="KW-0479">Metal-binding</keyword>
<dbReference type="GO" id="GO:0046872">
    <property type="term" value="F:metal ion binding"/>
    <property type="evidence" value="ECO:0007669"/>
    <property type="project" value="UniProtKB-KW"/>
</dbReference>
<evidence type="ECO:0000313" key="5">
    <source>
        <dbReference type="EMBL" id="TDL15571.1"/>
    </source>
</evidence>
<comment type="cofactor">
    <cofactor evidence="1">
        <name>Zn(2+)</name>
        <dbReference type="ChEBI" id="CHEBI:29105"/>
    </cofactor>
</comment>
<dbReference type="SUPFAM" id="SSF50129">
    <property type="entry name" value="GroES-like"/>
    <property type="match status" value="1"/>
</dbReference>
<dbReference type="SUPFAM" id="SSF51735">
    <property type="entry name" value="NAD(P)-binding Rossmann-fold domains"/>
    <property type="match status" value="1"/>
</dbReference>
<dbReference type="Proteomes" id="UP000294933">
    <property type="component" value="Unassembled WGS sequence"/>
</dbReference>
<keyword evidence="6" id="KW-1185">Reference proteome</keyword>
<reference evidence="5 6" key="1">
    <citation type="submission" date="2018-06" db="EMBL/GenBank/DDBJ databases">
        <title>A transcriptomic atlas of mushroom development highlights an independent origin of complex multicellularity.</title>
        <authorList>
            <consortium name="DOE Joint Genome Institute"/>
            <person name="Krizsan K."/>
            <person name="Almasi E."/>
            <person name="Merenyi Z."/>
            <person name="Sahu N."/>
            <person name="Viragh M."/>
            <person name="Koszo T."/>
            <person name="Mondo S."/>
            <person name="Kiss B."/>
            <person name="Balint B."/>
            <person name="Kues U."/>
            <person name="Barry K."/>
            <person name="Hegedus J.C."/>
            <person name="Henrissat B."/>
            <person name="Johnson J."/>
            <person name="Lipzen A."/>
            <person name="Ohm R."/>
            <person name="Nagy I."/>
            <person name="Pangilinan J."/>
            <person name="Yan J."/>
            <person name="Xiong Y."/>
            <person name="Grigoriev I.V."/>
            <person name="Hibbett D.S."/>
            <person name="Nagy L.G."/>
        </authorList>
    </citation>
    <scope>NUCLEOTIDE SEQUENCE [LARGE SCALE GENOMIC DNA]</scope>
    <source>
        <strain evidence="5 6">SZMC22713</strain>
    </source>
</reference>
<evidence type="ECO:0000256" key="1">
    <source>
        <dbReference type="ARBA" id="ARBA00001947"/>
    </source>
</evidence>
<evidence type="ECO:0000259" key="4">
    <source>
        <dbReference type="Pfam" id="PF08240"/>
    </source>
</evidence>